<accession>A0A6M7UTQ2</accession>
<organism evidence="1 2">
    <name type="scientific">Mesorhizobium erdmanii</name>
    <dbReference type="NCBI Taxonomy" id="1777866"/>
    <lineage>
        <taxon>Bacteria</taxon>
        <taxon>Pseudomonadati</taxon>
        <taxon>Pseudomonadota</taxon>
        <taxon>Alphaproteobacteria</taxon>
        <taxon>Hyphomicrobiales</taxon>
        <taxon>Phyllobacteriaceae</taxon>
        <taxon>Mesorhizobium</taxon>
    </lineage>
</organism>
<protein>
    <recommendedName>
        <fullName evidence="3">Restriction alleviation protein, Lar family</fullName>
    </recommendedName>
</protein>
<reference evidence="1 2" key="1">
    <citation type="submission" date="2018-10" db="EMBL/GenBank/DDBJ databases">
        <authorList>
            <person name="Perry B.J."/>
            <person name="Sullivan J.T."/>
            <person name="Murphy R.J.T."/>
            <person name="Ramsay J.P."/>
            <person name="Ronson C.W."/>
        </authorList>
    </citation>
    <scope>NUCLEOTIDE SEQUENCE [LARGE SCALE GENOMIC DNA]</scope>
    <source>
        <strain evidence="1 2">NZP2014</strain>
    </source>
</reference>
<dbReference type="KEGG" id="merd:EB233_31300"/>
<sequence>MWTKYPTRWWRRTTAQRSALVKSSGLAERFRRNRPRPSGRFVTMKAIPCPFCTSCEVRPYETDEARVVMKCEDCGASGPVCIDEVNAVESWNYRPSAQPE</sequence>
<evidence type="ECO:0008006" key="3">
    <source>
        <dbReference type="Google" id="ProtNLM"/>
    </source>
</evidence>
<dbReference type="AlphaFoldDB" id="A0A6M7UTQ2"/>
<evidence type="ECO:0000313" key="2">
    <source>
        <dbReference type="Proteomes" id="UP000503339"/>
    </source>
</evidence>
<evidence type="ECO:0000313" key="1">
    <source>
        <dbReference type="EMBL" id="QKC79377.1"/>
    </source>
</evidence>
<dbReference type="EMBL" id="CP033361">
    <property type="protein sequence ID" value="QKC79377.1"/>
    <property type="molecule type" value="Genomic_DNA"/>
</dbReference>
<name>A0A6M7UTQ2_9HYPH</name>
<gene>
    <name evidence="1" type="ORF">EB233_31300</name>
</gene>
<proteinExistence type="predicted"/>
<keyword evidence="2" id="KW-1185">Reference proteome</keyword>
<dbReference type="Proteomes" id="UP000503339">
    <property type="component" value="Chromosome"/>
</dbReference>